<dbReference type="EMBL" id="JH598095">
    <property type="status" value="NOT_ANNOTATED_CDS"/>
    <property type="molecule type" value="Genomic_DNA"/>
</dbReference>
<accession>M4BBI4</accession>
<name>M4BBI4_HYAAE</name>
<proteinExistence type="predicted"/>
<keyword evidence="2" id="KW-1185">Reference proteome</keyword>
<reference evidence="1" key="2">
    <citation type="submission" date="2015-06" db="UniProtKB">
        <authorList>
            <consortium name="EnsemblProtists"/>
        </authorList>
    </citation>
    <scope>IDENTIFICATION</scope>
    <source>
        <strain evidence="1">Emoy2</strain>
    </source>
</reference>
<dbReference type="Proteomes" id="UP000011713">
    <property type="component" value="Unassembled WGS sequence"/>
</dbReference>
<dbReference type="HOGENOM" id="CLU_174373_1_0_1"/>
<dbReference type="VEuPathDB" id="FungiDB:HpaG803647"/>
<organism evidence="1 2">
    <name type="scientific">Hyaloperonospora arabidopsidis (strain Emoy2)</name>
    <name type="common">Downy mildew agent</name>
    <name type="synonym">Peronospora arabidopsidis</name>
    <dbReference type="NCBI Taxonomy" id="559515"/>
    <lineage>
        <taxon>Eukaryota</taxon>
        <taxon>Sar</taxon>
        <taxon>Stramenopiles</taxon>
        <taxon>Oomycota</taxon>
        <taxon>Peronosporomycetes</taxon>
        <taxon>Peronosporales</taxon>
        <taxon>Peronosporaceae</taxon>
        <taxon>Hyaloperonospora</taxon>
    </lineage>
</organism>
<evidence type="ECO:0000313" key="1">
    <source>
        <dbReference type="EnsemblProtists" id="HpaP803647"/>
    </source>
</evidence>
<dbReference type="EnsemblProtists" id="HpaT803647">
    <property type="protein sequence ID" value="HpaP803647"/>
    <property type="gene ID" value="HpaG803647"/>
</dbReference>
<protein>
    <submittedName>
        <fullName evidence="1">Uncharacterized protein</fullName>
    </submittedName>
</protein>
<dbReference type="AlphaFoldDB" id="M4BBI4"/>
<reference evidence="2" key="1">
    <citation type="journal article" date="2010" name="Science">
        <title>Signatures of adaptation to obligate biotrophy in the Hyaloperonospora arabidopsidis genome.</title>
        <authorList>
            <person name="Baxter L."/>
            <person name="Tripathy S."/>
            <person name="Ishaque N."/>
            <person name="Boot N."/>
            <person name="Cabral A."/>
            <person name="Kemen E."/>
            <person name="Thines M."/>
            <person name="Ah-Fong A."/>
            <person name="Anderson R."/>
            <person name="Badejoko W."/>
            <person name="Bittner-Eddy P."/>
            <person name="Boore J.L."/>
            <person name="Chibucos M.C."/>
            <person name="Coates M."/>
            <person name="Dehal P."/>
            <person name="Delehaunty K."/>
            <person name="Dong S."/>
            <person name="Downton P."/>
            <person name="Dumas B."/>
            <person name="Fabro G."/>
            <person name="Fronick C."/>
            <person name="Fuerstenberg S.I."/>
            <person name="Fulton L."/>
            <person name="Gaulin E."/>
            <person name="Govers F."/>
            <person name="Hughes L."/>
            <person name="Humphray S."/>
            <person name="Jiang R.H."/>
            <person name="Judelson H."/>
            <person name="Kamoun S."/>
            <person name="Kyung K."/>
            <person name="Meijer H."/>
            <person name="Minx P."/>
            <person name="Morris P."/>
            <person name="Nelson J."/>
            <person name="Phuntumart V."/>
            <person name="Qutob D."/>
            <person name="Rehmany A."/>
            <person name="Rougon-Cardoso A."/>
            <person name="Ryden P."/>
            <person name="Torto-Alalibo T."/>
            <person name="Studholme D."/>
            <person name="Wang Y."/>
            <person name="Win J."/>
            <person name="Wood J."/>
            <person name="Clifton S.W."/>
            <person name="Rogers J."/>
            <person name="Van den Ackerveken G."/>
            <person name="Jones J.D."/>
            <person name="McDowell J.M."/>
            <person name="Beynon J."/>
            <person name="Tyler B.M."/>
        </authorList>
    </citation>
    <scope>NUCLEOTIDE SEQUENCE [LARGE SCALE GENOMIC DNA]</scope>
    <source>
        <strain evidence="2">Emoy2</strain>
    </source>
</reference>
<evidence type="ECO:0000313" key="2">
    <source>
        <dbReference type="Proteomes" id="UP000011713"/>
    </source>
</evidence>
<dbReference type="InParanoid" id="M4BBI4"/>
<sequence>MWGNTRECDGLACGSVFSTTAHGHGVTALRCRSRRRPTTRISRVDWGMGVLQTVNTQVTTNRLPIIGNTMILVRLKNRT</sequence>